<sequence length="327" mass="35452">MRRAFGRGPGAACLDAGSTGAGRRRLLRLVALRAFCIVVPLAWIRLQVRGRALNSISAIRAELAALDVGDLSGRLPETQGHGEIVRLAAAVNTLLGRLEQAEKRAERALDQQRQFALDASHELRTPLAGLRLQLEDAQMNPDDTDLRNLLEHALRDLGRVQSIIADLLLLARLGTAAQATMEQVDLTALVRELTAHREGEQEIQLHLDPEVTVDAVPSHVTRMLTNLLDNAHRHAAGTIRIDLRRAGDSAELAIADDGEGIAPTDRERIFHRFVRLDSARSRDCGGTGLGLAIAHDIAFAHNGSLHVEDSASGGACFVLRMPLVTND</sequence>
<gene>
    <name evidence="14" type="ORF">Pth03_79130</name>
</gene>
<evidence type="ECO:0000256" key="7">
    <source>
        <dbReference type="ARBA" id="ARBA00022777"/>
    </source>
</evidence>
<evidence type="ECO:0000256" key="6">
    <source>
        <dbReference type="ARBA" id="ARBA00022692"/>
    </source>
</evidence>
<keyword evidence="15" id="KW-1185">Reference proteome</keyword>
<dbReference type="InterPro" id="IPR036890">
    <property type="entry name" value="HATPase_C_sf"/>
</dbReference>
<dbReference type="SUPFAM" id="SSF55874">
    <property type="entry name" value="ATPase domain of HSP90 chaperone/DNA topoisomerase II/histidine kinase"/>
    <property type="match status" value="1"/>
</dbReference>
<evidence type="ECO:0000313" key="15">
    <source>
        <dbReference type="Proteomes" id="UP000605992"/>
    </source>
</evidence>
<dbReference type="PROSITE" id="PS50885">
    <property type="entry name" value="HAMP"/>
    <property type="match status" value="1"/>
</dbReference>
<keyword evidence="4" id="KW-0597">Phosphoprotein</keyword>
<accession>A0A8J3Y2H7</accession>
<evidence type="ECO:0000313" key="14">
    <source>
        <dbReference type="EMBL" id="GII59524.1"/>
    </source>
</evidence>
<dbReference type="Gene3D" id="1.10.287.130">
    <property type="match status" value="1"/>
</dbReference>
<keyword evidence="11" id="KW-0175">Coiled coil</keyword>
<evidence type="ECO:0000256" key="1">
    <source>
        <dbReference type="ARBA" id="ARBA00000085"/>
    </source>
</evidence>
<dbReference type="EMBL" id="BOOR01000087">
    <property type="protein sequence ID" value="GII59524.1"/>
    <property type="molecule type" value="Genomic_DNA"/>
</dbReference>
<evidence type="ECO:0000256" key="2">
    <source>
        <dbReference type="ARBA" id="ARBA00004236"/>
    </source>
</evidence>
<keyword evidence="9" id="KW-0902">Two-component regulatory system</keyword>
<evidence type="ECO:0000256" key="3">
    <source>
        <dbReference type="ARBA" id="ARBA00012438"/>
    </source>
</evidence>
<dbReference type="SMART" id="SM00388">
    <property type="entry name" value="HisKA"/>
    <property type="match status" value="1"/>
</dbReference>
<dbReference type="AlphaFoldDB" id="A0A8J3Y2H7"/>
<evidence type="ECO:0000256" key="5">
    <source>
        <dbReference type="ARBA" id="ARBA00022679"/>
    </source>
</evidence>
<evidence type="ECO:0000259" key="12">
    <source>
        <dbReference type="PROSITE" id="PS50109"/>
    </source>
</evidence>
<dbReference type="PANTHER" id="PTHR45436">
    <property type="entry name" value="SENSOR HISTIDINE KINASE YKOH"/>
    <property type="match status" value="1"/>
</dbReference>
<evidence type="ECO:0000256" key="8">
    <source>
        <dbReference type="ARBA" id="ARBA00022989"/>
    </source>
</evidence>
<proteinExistence type="predicted"/>
<dbReference type="PROSITE" id="PS50109">
    <property type="entry name" value="HIS_KIN"/>
    <property type="match status" value="1"/>
</dbReference>
<dbReference type="InterPro" id="IPR050428">
    <property type="entry name" value="TCS_sensor_his_kinase"/>
</dbReference>
<keyword evidence="7" id="KW-0418">Kinase</keyword>
<dbReference type="InterPro" id="IPR005467">
    <property type="entry name" value="His_kinase_dom"/>
</dbReference>
<reference evidence="14" key="1">
    <citation type="submission" date="2021-01" db="EMBL/GenBank/DDBJ databases">
        <title>Whole genome shotgun sequence of Planotetraspora thailandica NBRC 104271.</title>
        <authorList>
            <person name="Komaki H."/>
            <person name="Tamura T."/>
        </authorList>
    </citation>
    <scope>NUCLEOTIDE SEQUENCE</scope>
    <source>
        <strain evidence="14">NBRC 104271</strain>
    </source>
</reference>
<protein>
    <recommendedName>
        <fullName evidence="3">histidine kinase</fullName>
        <ecNumber evidence="3">2.7.13.3</ecNumber>
    </recommendedName>
</protein>
<dbReference type="InterPro" id="IPR036097">
    <property type="entry name" value="HisK_dim/P_sf"/>
</dbReference>
<dbReference type="GO" id="GO:0005886">
    <property type="term" value="C:plasma membrane"/>
    <property type="evidence" value="ECO:0007669"/>
    <property type="project" value="UniProtKB-SubCell"/>
</dbReference>
<dbReference type="EC" id="2.7.13.3" evidence="3"/>
<organism evidence="14 15">
    <name type="scientific">Planotetraspora thailandica</name>
    <dbReference type="NCBI Taxonomy" id="487172"/>
    <lineage>
        <taxon>Bacteria</taxon>
        <taxon>Bacillati</taxon>
        <taxon>Actinomycetota</taxon>
        <taxon>Actinomycetes</taxon>
        <taxon>Streptosporangiales</taxon>
        <taxon>Streptosporangiaceae</taxon>
        <taxon>Planotetraspora</taxon>
    </lineage>
</organism>
<dbReference type="CDD" id="cd00082">
    <property type="entry name" value="HisKA"/>
    <property type="match status" value="1"/>
</dbReference>
<comment type="subcellular location">
    <subcellularLocation>
        <location evidence="2">Cell membrane</location>
    </subcellularLocation>
</comment>
<dbReference type="Pfam" id="PF02518">
    <property type="entry name" value="HATPase_c"/>
    <property type="match status" value="1"/>
</dbReference>
<dbReference type="PRINTS" id="PR00344">
    <property type="entry name" value="BCTRLSENSOR"/>
</dbReference>
<comment type="caution">
    <text evidence="14">The sequence shown here is derived from an EMBL/GenBank/DDBJ whole genome shotgun (WGS) entry which is preliminary data.</text>
</comment>
<dbReference type="InterPro" id="IPR003661">
    <property type="entry name" value="HisK_dim/P_dom"/>
</dbReference>
<dbReference type="Gene3D" id="6.10.340.10">
    <property type="match status" value="1"/>
</dbReference>
<evidence type="ECO:0000256" key="10">
    <source>
        <dbReference type="ARBA" id="ARBA00023136"/>
    </source>
</evidence>
<comment type="catalytic activity">
    <reaction evidence="1">
        <text>ATP + protein L-histidine = ADP + protein N-phospho-L-histidine.</text>
        <dbReference type="EC" id="2.7.13.3"/>
    </reaction>
</comment>
<dbReference type="Proteomes" id="UP000605992">
    <property type="component" value="Unassembled WGS sequence"/>
</dbReference>
<dbReference type="SMART" id="SM00304">
    <property type="entry name" value="HAMP"/>
    <property type="match status" value="1"/>
</dbReference>
<dbReference type="InterPro" id="IPR003660">
    <property type="entry name" value="HAMP_dom"/>
</dbReference>
<feature type="domain" description="HAMP" evidence="13">
    <location>
        <begin position="50"/>
        <end position="103"/>
    </location>
</feature>
<evidence type="ECO:0000259" key="13">
    <source>
        <dbReference type="PROSITE" id="PS50885"/>
    </source>
</evidence>
<evidence type="ECO:0000256" key="9">
    <source>
        <dbReference type="ARBA" id="ARBA00023012"/>
    </source>
</evidence>
<dbReference type="Gene3D" id="3.30.565.10">
    <property type="entry name" value="Histidine kinase-like ATPase, C-terminal domain"/>
    <property type="match status" value="1"/>
</dbReference>
<dbReference type="Pfam" id="PF00512">
    <property type="entry name" value="HisKA"/>
    <property type="match status" value="1"/>
</dbReference>
<evidence type="ECO:0000256" key="11">
    <source>
        <dbReference type="SAM" id="Coils"/>
    </source>
</evidence>
<keyword evidence="10" id="KW-0472">Membrane</keyword>
<feature type="coiled-coil region" evidence="11">
    <location>
        <begin position="84"/>
        <end position="118"/>
    </location>
</feature>
<keyword evidence="6" id="KW-0812">Transmembrane</keyword>
<name>A0A8J3Y2H7_9ACTN</name>
<dbReference type="PANTHER" id="PTHR45436:SF5">
    <property type="entry name" value="SENSOR HISTIDINE KINASE TRCS"/>
    <property type="match status" value="1"/>
</dbReference>
<dbReference type="InterPro" id="IPR003594">
    <property type="entry name" value="HATPase_dom"/>
</dbReference>
<evidence type="ECO:0000256" key="4">
    <source>
        <dbReference type="ARBA" id="ARBA00022553"/>
    </source>
</evidence>
<dbReference type="SUPFAM" id="SSF47384">
    <property type="entry name" value="Homodimeric domain of signal transducing histidine kinase"/>
    <property type="match status" value="1"/>
</dbReference>
<dbReference type="SMART" id="SM00387">
    <property type="entry name" value="HATPase_c"/>
    <property type="match status" value="1"/>
</dbReference>
<dbReference type="Pfam" id="PF00672">
    <property type="entry name" value="HAMP"/>
    <property type="match status" value="1"/>
</dbReference>
<keyword evidence="8" id="KW-1133">Transmembrane helix</keyword>
<dbReference type="InterPro" id="IPR004358">
    <property type="entry name" value="Sig_transdc_His_kin-like_C"/>
</dbReference>
<keyword evidence="5" id="KW-0808">Transferase</keyword>
<feature type="domain" description="Histidine kinase" evidence="12">
    <location>
        <begin position="118"/>
        <end position="325"/>
    </location>
</feature>
<dbReference type="GO" id="GO:0000155">
    <property type="term" value="F:phosphorelay sensor kinase activity"/>
    <property type="evidence" value="ECO:0007669"/>
    <property type="project" value="InterPro"/>
</dbReference>